<gene>
    <name evidence="2" type="ORF">RJ640_030821</name>
</gene>
<dbReference type="EMBL" id="JAVXUO010002827">
    <property type="protein sequence ID" value="KAK2969280.1"/>
    <property type="molecule type" value="Genomic_DNA"/>
</dbReference>
<comment type="caution">
    <text evidence="2">The sequence shown here is derived from an EMBL/GenBank/DDBJ whole genome shotgun (WGS) entry which is preliminary data.</text>
</comment>
<evidence type="ECO:0000256" key="1">
    <source>
        <dbReference type="SAM" id="MobiDB-lite"/>
    </source>
</evidence>
<organism evidence="2 3">
    <name type="scientific">Escallonia rubra</name>
    <dbReference type="NCBI Taxonomy" id="112253"/>
    <lineage>
        <taxon>Eukaryota</taxon>
        <taxon>Viridiplantae</taxon>
        <taxon>Streptophyta</taxon>
        <taxon>Embryophyta</taxon>
        <taxon>Tracheophyta</taxon>
        <taxon>Spermatophyta</taxon>
        <taxon>Magnoliopsida</taxon>
        <taxon>eudicotyledons</taxon>
        <taxon>Gunneridae</taxon>
        <taxon>Pentapetalae</taxon>
        <taxon>asterids</taxon>
        <taxon>campanulids</taxon>
        <taxon>Escalloniales</taxon>
        <taxon>Escalloniaceae</taxon>
        <taxon>Escallonia</taxon>
    </lineage>
</organism>
<reference evidence="2" key="1">
    <citation type="submission" date="2022-12" db="EMBL/GenBank/DDBJ databases">
        <title>Draft genome assemblies for two species of Escallonia (Escalloniales).</title>
        <authorList>
            <person name="Chanderbali A."/>
            <person name="Dervinis C."/>
            <person name="Anghel I."/>
            <person name="Soltis D."/>
            <person name="Soltis P."/>
            <person name="Zapata F."/>
        </authorList>
    </citation>
    <scope>NUCLEOTIDE SEQUENCE</scope>
    <source>
        <strain evidence="2">UCBG92.1500</strain>
        <tissue evidence="2">Leaf</tissue>
    </source>
</reference>
<name>A0AA88R2M5_9ASTE</name>
<proteinExistence type="predicted"/>
<sequence length="150" mass="16719">MEEDGLRTRSFRNEDYNNRRVFLRSYPLQWGGEDEESKEDTAGVMTKGVDRKESTKQPTRSAGRQGGGERKEEAVGAAKGGDVGKRIMKKILSVLHLSEEDEEGKAGEGKKPIKKIILLVFEWGEGRVSFYVVACLPMGFKHPTAMISAK</sequence>
<evidence type="ECO:0000313" key="3">
    <source>
        <dbReference type="Proteomes" id="UP001187471"/>
    </source>
</evidence>
<feature type="region of interest" description="Disordered" evidence="1">
    <location>
        <begin position="30"/>
        <end position="80"/>
    </location>
</feature>
<protein>
    <submittedName>
        <fullName evidence="2">Uncharacterized protein</fullName>
    </submittedName>
</protein>
<evidence type="ECO:0000313" key="2">
    <source>
        <dbReference type="EMBL" id="KAK2969280.1"/>
    </source>
</evidence>
<keyword evidence="3" id="KW-1185">Reference proteome</keyword>
<dbReference type="AlphaFoldDB" id="A0AA88R2M5"/>
<dbReference type="Proteomes" id="UP001187471">
    <property type="component" value="Unassembled WGS sequence"/>
</dbReference>
<accession>A0AA88R2M5</accession>